<evidence type="ECO:0000313" key="3">
    <source>
        <dbReference type="Proteomes" id="UP000014996"/>
    </source>
</evidence>
<evidence type="ECO:0000313" key="2">
    <source>
        <dbReference type="EMBL" id="AGF88347.1"/>
    </source>
</evidence>
<dbReference type="InterPro" id="IPR007791">
    <property type="entry name" value="DjlA_N"/>
</dbReference>
<keyword evidence="3" id="KW-1185">Reference proteome</keyword>
<dbReference type="Gene3D" id="1.10.3680.10">
    <property type="entry name" value="TerB-like"/>
    <property type="match status" value="1"/>
</dbReference>
<dbReference type="EMBL" id="KC139520">
    <property type="protein sequence ID" value="AGF88347.1"/>
    <property type="molecule type" value="Genomic_DNA"/>
</dbReference>
<dbReference type="KEGG" id="vg:16254528"/>
<sequence>MGLFGFGKKARKVVSEVKKMEKRDDVEATVWGCMAIAFADGDCSTEELSTLEKTVAAKPAFASFSGEIASMTANAKQQFEASPRSGKAEAMRQLRDVAGTDAAVDVLCLCLDVADKGGIDEKEEAVLKDIAQALGLNLNQYL</sequence>
<feature type="domain" description="Co-chaperone DjlA N-terminal" evidence="1">
    <location>
        <begin position="28"/>
        <end position="138"/>
    </location>
</feature>
<dbReference type="SUPFAM" id="SSF158682">
    <property type="entry name" value="TerB-like"/>
    <property type="match status" value="1"/>
</dbReference>
<gene>
    <name evidence="2" type="ORF">SP076_00080</name>
</gene>
<dbReference type="Proteomes" id="UP000014996">
    <property type="component" value="Segment"/>
</dbReference>
<reference evidence="2 3" key="1">
    <citation type="journal article" date="2013" name="BMC Genomics">
        <title>Genomic characterization provides new insight into Salmonella phage diversity.</title>
        <authorList>
            <person name="Moreno Switt A.I."/>
            <person name="Orsi R.H."/>
            <person name="den Bakker H.C."/>
            <person name="Vongkamjan K."/>
            <person name="Altier C."/>
            <person name="Wiedmann M."/>
        </authorList>
    </citation>
    <scope>NUCLEOTIDE SEQUENCE [LARGE SCALE GENOMIC DNA]</scope>
</reference>
<proteinExistence type="predicted"/>
<dbReference type="InterPro" id="IPR029024">
    <property type="entry name" value="TerB-like"/>
</dbReference>
<name>S4TU42_9CAUD</name>
<dbReference type="Pfam" id="PF05099">
    <property type="entry name" value="TerB"/>
    <property type="match status" value="1"/>
</dbReference>
<organism evidence="2 3">
    <name type="scientific">Salmonella phage FSL SP-076</name>
    <dbReference type="NCBI Taxonomy" id="1173762"/>
    <lineage>
        <taxon>Viruses</taxon>
        <taxon>Duplodnaviria</taxon>
        <taxon>Heunggongvirae</taxon>
        <taxon>Uroviricota</taxon>
        <taxon>Caudoviricetes</taxon>
        <taxon>Schitoviridae</taxon>
        <taxon>Humphriesvirinae</taxon>
        <taxon>Ithacavirus</taxon>
        <taxon>Ithacavirus SP076</taxon>
    </lineage>
</organism>
<dbReference type="RefSeq" id="YP_008240165.1">
    <property type="nucleotide sequence ID" value="NC_021782.1"/>
</dbReference>
<dbReference type="CDD" id="cd07176">
    <property type="entry name" value="terB"/>
    <property type="match status" value="1"/>
</dbReference>
<protein>
    <submittedName>
        <fullName evidence="2">TerB</fullName>
    </submittedName>
</protein>
<evidence type="ECO:0000259" key="1">
    <source>
        <dbReference type="Pfam" id="PF05099"/>
    </source>
</evidence>
<dbReference type="OrthoDB" id="20381at10239"/>
<accession>S4TU42</accession>
<dbReference type="GeneID" id="16254528"/>